<dbReference type="AlphaFoldDB" id="A0AAD2K7V8"/>
<evidence type="ECO:0000313" key="3">
    <source>
        <dbReference type="EMBL" id="CAK5282146.1"/>
    </source>
</evidence>
<dbReference type="InterPro" id="IPR012171">
    <property type="entry name" value="Fatty_acid_desaturase"/>
</dbReference>
<proteinExistence type="predicted"/>
<protein>
    <recommendedName>
        <fullName evidence="2">Fatty acid desaturase domain-containing protein</fullName>
    </recommendedName>
</protein>
<evidence type="ECO:0000259" key="2">
    <source>
        <dbReference type="Pfam" id="PF00487"/>
    </source>
</evidence>
<keyword evidence="1" id="KW-0472">Membrane</keyword>
<dbReference type="PANTHER" id="PTHR32100">
    <property type="entry name" value="OMEGA-6 FATTY ACID DESATURASE, CHLOROPLASTIC"/>
    <property type="match status" value="1"/>
</dbReference>
<sequence>MLAFSTRELGETHGETRGALAIIYADGAHDDGVDGPCMFAADIPTAPRSVFSCFAMAPRVNKEEQEFVPLQYTLKDVRDHIPAKFFERKTGLAFSYLARDLVISGAFFYLATHIDTTLKSYLVNAGATPLALTAANWAAWLTYWWFQGLAFTGIWVIGHECGHGAFSASRSISDLVGYITHTFLLTPYFSWRYVHHRHHSHHASIENDEVYVPHTRKELNLPEHTEGLELEELFGDTPLYTLTMLLIQQFIAFPAYLLFNVSGQQRYPKYSNHFNPNAIMFNKGQGFYVMLSTAGLAAMGVILYDLSMRFGAMNVLKLYGIPWFLVTHWFIMITYLHHTDPILPHYRKGQWNFQRGAAATVDRDFLGWQGRFFLHDVAHYHVIHHFFPMMPWYSGAEATKYLKEMIGPHYHRSSDYVFKALWYNYNFCQFIEDEGDIAFYRNRQGKSAFDIPELKANVLGS</sequence>
<name>A0AAD2K7V8_9AGAR</name>
<accession>A0AAD2K7V8</accession>
<dbReference type="InterPro" id="IPR005804">
    <property type="entry name" value="FA_desaturase_dom"/>
</dbReference>
<dbReference type="GO" id="GO:0006629">
    <property type="term" value="P:lipid metabolic process"/>
    <property type="evidence" value="ECO:0007669"/>
    <property type="project" value="InterPro"/>
</dbReference>
<evidence type="ECO:0000313" key="4">
    <source>
        <dbReference type="Proteomes" id="UP001295794"/>
    </source>
</evidence>
<organism evidence="3 4">
    <name type="scientific">Mycena citricolor</name>
    <dbReference type="NCBI Taxonomy" id="2018698"/>
    <lineage>
        <taxon>Eukaryota</taxon>
        <taxon>Fungi</taxon>
        <taxon>Dikarya</taxon>
        <taxon>Basidiomycota</taxon>
        <taxon>Agaricomycotina</taxon>
        <taxon>Agaricomycetes</taxon>
        <taxon>Agaricomycetidae</taxon>
        <taxon>Agaricales</taxon>
        <taxon>Marasmiineae</taxon>
        <taxon>Mycenaceae</taxon>
        <taxon>Mycena</taxon>
    </lineage>
</organism>
<feature type="domain" description="Fatty acid desaturase" evidence="2">
    <location>
        <begin position="137"/>
        <end position="412"/>
    </location>
</feature>
<dbReference type="Proteomes" id="UP001295794">
    <property type="component" value="Unassembled WGS sequence"/>
</dbReference>
<comment type="caution">
    <text evidence="3">The sequence shown here is derived from an EMBL/GenBank/DDBJ whole genome shotgun (WGS) entry which is preliminary data.</text>
</comment>
<feature type="transmembrane region" description="Helical" evidence="1">
    <location>
        <begin position="287"/>
        <end position="306"/>
    </location>
</feature>
<gene>
    <name evidence="3" type="ORF">MYCIT1_LOCUS33655</name>
</gene>
<keyword evidence="1" id="KW-0812">Transmembrane</keyword>
<evidence type="ECO:0000256" key="1">
    <source>
        <dbReference type="SAM" id="Phobius"/>
    </source>
</evidence>
<reference evidence="3" key="1">
    <citation type="submission" date="2023-11" db="EMBL/GenBank/DDBJ databases">
        <authorList>
            <person name="De Vega J J."/>
            <person name="De Vega J J."/>
        </authorList>
    </citation>
    <scope>NUCLEOTIDE SEQUENCE</scope>
</reference>
<dbReference type="Pfam" id="PF00487">
    <property type="entry name" value="FA_desaturase"/>
    <property type="match status" value="1"/>
</dbReference>
<feature type="transmembrane region" description="Helical" evidence="1">
    <location>
        <begin position="239"/>
        <end position="259"/>
    </location>
</feature>
<feature type="transmembrane region" description="Helical" evidence="1">
    <location>
        <begin position="92"/>
        <end position="110"/>
    </location>
</feature>
<keyword evidence="4" id="KW-1185">Reference proteome</keyword>
<dbReference type="EMBL" id="CAVNYO010000447">
    <property type="protein sequence ID" value="CAK5282146.1"/>
    <property type="molecule type" value="Genomic_DNA"/>
</dbReference>
<dbReference type="GO" id="GO:0016491">
    <property type="term" value="F:oxidoreductase activity"/>
    <property type="evidence" value="ECO:0007669"/>
    <property type="project" value="InterPro"/>
</dbReference>
<keyword evidence="1" id="KW-1133">Transmembrane helix</keyword>
<dbReference type="CDD" id="cd03507">
    <property type="entry name" value="Delta12-FADS-like"/>
    <property type="match status" value="1"/>
</dbReference>
<feature type="transmembrane region" description="Helical" evidence="1">
    <location>
        <begin position="318"/>
        <end position="338"/>
    </location>
</feature>